<feature type="compositionally biased region" description="Basic and acidic residues" evidence="1">
    <location>
        <begin position="607"/>
        <end position="626"/>
    </location>
</feature>
<feature type="compositionally biased region" description="Low complexity" evidence="1">
    <location>
        <begin position="1261"/>
        <end position="1274"/>
    </location>
</feature>
<feature type="compositionally biased region" description="Low complexity" evidence="1">
    <location>
        <begin position="1231"/>
        <end position="1252"/>
    </location>
</feature>
<feature type="region of interest" description="Disordered" evidence="1">
    <location>
        <begin position="991"/>
        <end position="1010"/>
    </location>
</feature>
<gene>
    <name evidence="2" type="ORF">VaNZ11_002598</name>
</gene>
<dbReference type="EMBL" id="BSDZ01000008">
    <property type="protein sequence ID" value="GLI60443.1"/>
    <property type="molecule type" value="Genomic_DNA"/>
</dbReference>
<feature type="region of interest" description="Disordered" evidence="1">
    <location>
        <begin position="1131"/>
        <end position="1274"/>
    </location>
</feature>
<evidence type="ECO:0000313" key="3">
    <source>
        <dbReference type="Proteomes" id="UP001165090"/>
    </source>
</evidence>
<name>A0ABQ5RT03_9CHLO</name>
<feature type="region of interest" description="Disordered" evidence="1">
    <location>
        <begin position="1306"/>
        <end position="1353"/>
    </location>
</feature>
<dbReference type="Proteomes" id="UP001165090">
    <property type="component" value="Unassembled WGS sequence"/>
</dbReference>
<feature type="compositionally biased region" description="Low complexity" evidence="1">
    <location>
        <begin position="1166"/>
        <end position="1178"/>
    </location>
</feature>
<accession>A0ABQ5RT03</accession>
<organism evidence="2 3">
    <name type="scientific">Volvox africanus</name>
    <dbReference type="NCBI Taxonomy" id="51714"/>
    <lineage>
        <taxon>Eukaryota</taxon>
        <taxon>Viridiplantae</taxon>
        <taxon>Chlorophyta</taxon>
        <taxon>core chlorophytes</taxon>
        <taxon>Chlorophyceae</taxon>
        <taxon>CS clade</taxon>
        <taxon>Chlamydomonadales</taxon>
        <taxon>Volvocaceae</taxon>
        <taxon>Volvox</taxon>
    </lineage>
</organism>
<proteinExistence type="predicted"/>
<feature type="compositionally biased region" description="Low complexity" evidence="1">
    <location>
        <begin position="1309"/>
        <end position="1318"/>
    </location>
</feature>
<evidence type="ECO:0000256" key="1">
    <source>
        <dbReference type="SAM" id="MobiDB-lite"/>
    </source>
</evidence>
<feature type="compositionally biased region" description="Low complexity" evidence="1">
    <location>
        <begin position="1199"/>
        <end position="1215"/>
    </location>
</feature>
<feature type="compositionally biased region" description="Gly residues" evidence="1">
    <location>
        <begin position="1037"/>
        <end position="1049"/>
    </location>
</feature>
<protein>
    <submittedName>
        <fullName evidence="2">Uncharacterized protein</fullName>
    </submittedName>
</protein>
<feature type="compositionally biased region" description="Low complexity" evidence="1">
    <location>
        <begin position="1081"/>
        <end position="1091"/>
    </location>
</feature>
<feature type="region of interest" description="Disordered" evidence="1">
    <location>
        <begin position="905"/>
        <end position="942"/>
    </location>
</feature>
<comment type="caution">
    <text evidence="2">The sequence shown here is derived from an EMBL/GenBank/DDBJ whole genome shotgun (WGS) entry which is preliminary data.</text>
</comment>
<feature type="region of interest" description="Disordered" evidence="1">
    <location>
        <begin position="120"/>
        <end position="151"/>
    </location>
</feature>
<reference evidence="2 3" key="1">
    <citation type="journal article" date="2023" name="IScience">
        <title>Expanded male sex-determining region conserved during the evolution of homothallism in the green alga Volvox.</title>
        <authorList>
            <person name="Yamamoto K."/>
            <person name="Matsuzaki R."/>
            <person name="Mahakham W."/>
            <person name="Heman W."/>
            <person name="Sekimoto H."/>
            <person name="Kawachi M."/>
            <person name="Minakuchi Y."/>
            <person name="Toyoda A."/>
            <person name="Nozaki H."/>
        </authorList>
    </citation>
    <scope>NUCLEOTIDE SEQUENCE [LARGE SCALE GENOMIC DNA]</scope>
    <source>
        <strain evidence="2 3">NIES-4468</strain>
    </source>
</reference>
<sequence length="1367" mass="144802">MAERLTRSRLQGGASPTVIDPTAELLRLFSESRQDAIAVLQCSFDGRRKLFEACAKVRQASTQLLEMVRDDLEYLEDPMGEGGGLAKPTTARLPQAQAGRALSLLVDTCHLTMRAVLQHSGQGEPAGLNNQQSTRDTNGGGGGSPDAAASEGVVSPSAQLWLAAVSVAVALADATRLLAVPRFYSAFTIADPFCDGLLSIGELAAAIMRQAAAATEAATSAARAHLKQDGIMRGPHQAGERGGVKVEARALAPTNASCLLAAHGSSLLLVACEQQPESLLDALLRQPGGSQRLQVIAVSTLELAAARIAETGYCGGVTNSSGAGDTFEDLASSSVLSFSFYLRQLQLVAMRFSELLADDGSYKAMSKRVLLPALAEALLAEPHRFVSWWGCGRDVLLSGLSARDLLKAPQLADRTGGGSTGAAVAAAAASPMLTAASAVTQPSSPSAPHQLLLQQQPPDCTGSQDDKLQTAAVGLLLKSPAARNNILPLLLACARFPGGGTGLAAFGECFLEERFISAGEGAEREELYVGGRGRGYKRRKILNPDAHGVNTDQVGAVLTAMATALEWAVLLCRVLSNASVDPPTESHPGALESGCERVAGSGGVKPLTRDPPKDPDDPMIGPRKDGGGAGGGAAVAVATFEVVKRESQGDTRQGNISGSAQVVRLATTFLRLLEARYSAGGGDSPIGGVGSRSGSVKVEATGGAPGVPVLAAACSQIAHMARNLAMLLSLLLPVCPGGGEELRDAIRQQGHPSLRWPRMNVRLPILVVEQDCELLQGLLEDLNSTAGEVSRREDTERRLHDNEAKRLQDREERRLQRDEQEQKEAERRQRDKDRRQRDRDRGRVLTAADLAGGGGGTLDGNAAAILSEEYRPDGSGEAMAAAAAVAAGGHQPKVRLVLRRVGAGGTDVPAGSSPSGDGDVAARQWKRAKPSGDAEYDEEQDVGEDDVYDPVFAARLAVTGRPPEMPYGINGMDSEEAAALLGLQIPRQRRSTRPMRLQTPTPPPELLEQRGKTCSGATATTAVATTAAIPPGCRATAGGGAAPGGGPGSGRRHPTSLHLRQGAGGPISFTSIDDSDDRIIGPPSSAAAAAAAGGGGSDGLLAQHTTKMAMGSHGGMPRHPQQQQQQILGGFGEGLSPLRRSPMVQSGGVPNQASHVLPGTAAMVGQHQGQQLQQQHQHQMTRHQHQQQQQSSAYARAGQQPPRQMMHPQQQQHQQQQHHDHEHAPTRSHHPQQPYLSQQQQHYAAAQQSPQYAPQPPQPQYTPKQFKQQHYVQQQQQQQQQQQLQQQQQRMEAVLAGGEAAGFRRVLPQHHQYQQQQARGGGGAGYMPSLADPSQVDQQRQTNRDPYGLVQQQLQYQQQQSYQQQFQ</sequence>
<feature type="compositionally biased region" description="Basic and acidic residues" evidence="1">
    <location>
        <begin position="789"/>
        <end position="843"/>
    </location>
</feature>
<feature type="compositionally biased region" description="Low complexity" evidence="1">
    <location>
        <begin position="437"/>
        <end position="458"/>
    </location>
</feature>
<feature type="region of interest" description="Disordered" evidence="1">
    <location>
        <begin position="437"/>
        <end position="465"/>
    </location>
</feature>
<feature type="region of interest" description="Disordered" evidence="1">
    <location>
        <begin position="787"/>
        <end position="858"/>
    </location>
</feature>
<evidence type="ECO:0000313" key="2">
    <source>
        <dbReference type="EMBL" id="GLI60443.1"/>
    </source>
</evidence>
<feature type="region of interest" description="Disordered" evidence="1">
    <location>
        <begin position="1036"/>
        <end position="1101"/>
    </location>
</feature>
<feature type="region of interest" description="Disordered" evidence="1">
    <location>
        <begin position="581"/>
        <end position="632"/>
    </location>
</feature>
<feature type="compositionally biased region" description="Polar residues" evidence="1">
    <location>
        <begin position="128"/>
        <end position="137"/>
    </location>
</feature>
<keyword evidence="3" id="KW-1185">Reference proteome</keyword>